<sequence length="232" mass="25282">MLLRPATAGDAEVLAAVHLASRKGATPPMPPSVHPDEDVLPWVTAWLAEDDGEAWVAETDGEPVGYARFTASWLDQLYVVPAHAGRGVGGLLLDLVKSLRPGGFALWVFESNEPARRFYRRHGLIELETTDGSANEERAPDVRMAWPGRDPMAYLRAEVDETDDELAVLLARRSALTGAIQRFKAVPGHAGRDPDREAEIVARMARHAPGLGEDGLRRIMHEVIGASLDALE</sequence>
<dbReference type="AlphaFoldDB" id="A0A6J4MIP7"/>
<dbReference type="SUPFAM" id="SSF55729">
    <property type="entry name" value="Acyl-CoA N-acyltransferases (Nat)"/>
    <property type="match status" value="1"/>
</dbReference>
<evidence type="ECO:0008006" key="6">
    <source>
        <dbReference type="Google" id="ProtNLM"/>
    </source>
</evidence>
<protein>
    <recommendedName>
        <fullName evidence="6">N-acetyltransferase domain-containing protein</fullName>
    </recommendedName>
</protein>
<dbReference type="CDD" id="cd04301">
    <property type="entry name" value="NAT_SF"/>
    <property type="match status" value="1"/>
</dbReference>
<dbReference type="InterPro" id="IPR036263">
    <property type="entry name" value="Chorismate_II_sf"/>
</dbReference>
<dbReference type="InterPro" id="IPR002701">
    <property type="entry name" value="CM_II_prokaryot"/>
</dbReference>
<accession>A0A6J4MIP7</accession>
<dbReference type="Pfam" id="PF01817">
    <property type="entry name" value="CM_2"/>
    <property type="match status" value="1"/>
</dbReference>
<dbReference type="SMART" id="SM00830">
    <property type="entry name" value="CM_2"/>
    <property type="match status" value="1"/>
</dbReference>
<keyword evidence="2" id="KW-0012">Acyltransferase</keyword>
<dbReference type="SUPFAM" id="SSF48600">
    <property type="entry name" value="Chorismate mutase II"/>
    <property type="match status" value="1"/>
</dbReference>
<keyword evidence="1" id="KW-0808">Transferase</keyword>
<evidence type="ECO:0000256" key="1">
    <source>
        <dbReference type="ARBA" id="ARBA00022679"/>
    </source>
</evidence>
<evidence type="ECO:0000259" key="4">
    <source>
        <dbReference type="PROSITE" id="PS51186"/>
    </source>
</evidence>
<evidence type="ECO:0000313" key="5">
    <source>
        <dbReference type="EMBL" id="CAA9360575.1"/>
    </source>
</evidence>
<gene>
    <name evidence="5" type="ORF">AVDCRST_MAG47-142</name>
</gene>
<dbReference type="InterPro" id="IPR000182">
    <property type="entry name" value="GNAT_dom"/>
</dbReference>
<dbReference type="PANTHER" id="PTHR43877">
    <property type="entry name" value="AMINOALKYLPHOSPHONATE N-ACETYLTRANSFERASE-RELATED-RELATED"/>
    <property type="match status" value="1"/>
</dbReference>
<dbReference type="PROSITE" id="PS51186">
    <property type="entry name" value="GNAT"/>
    <property type="match status" value="1"/>
</dbReference>
<feature type="domain" description="N-acetyltransferase" evidence="4">
    <location>
        <begin position="1"/>
        <end position="149"/>
    </location>
</feature>
<reference evidence="5" key="1">
    <citation type="submission" date="2020-02" db="EMBL/GenBank/DDBJ databases">
        <authorList>
            <person name="Meier V. D."/>
        </authorList>
    </citation>
    <scope>NUCLEOTIDE SEQUENCE</scope>
    <source>
        <strain evidence="5">AVDCRST_MAG47</strain>
    </source>
</reference>
<dbReference type="InterPro" id="IPR050832">
    <property type="entry name" value="Bact_Acetyltransf"/>
</dbReference>
<dbReference type="Gene3D" id="3.40.630.30">
    <property type="match status" value="1"/>
</dbReference>
<evidence type="ECO:0000256" key="2">
    <source>
        <dbReference type="ARBA" id="ARBA00023315"/>
    </source>
</evidence>
<dbReference type="Gene3D" id="1.20.59.10">
    <property type="entry name" value="Chorismate mutase"/>
    <property type="match status" value="1"/>
</dbReference>
<organism evidence="5">
    <name type="scientific">uncultured Nocardioidaceae bacterium</name>
    <dbReference type="NCBI Taxonomy" id="253824"/>
    <lineage>
        <taxon>Bacteria</taxon>
        <taxon>Bacillati</taxon>
        <taxon>Actinomycetota</taxon>
        <taxon>Actinomycetes</taxon>
        <taxon>Propionibacteriales</taxon>
        <taxon>Nocardioidaceae</taxon>
        <taxon>environmental samples</taxon>
    </lineage>
</organism>
<dbReference type="PROSITE" id="PS51168">
    <property type="entry name" value="CHORISMATE_MUT_2"/>
    <property type="match status" value="1"/>
</dbReference>
<feature type="domain" description="Chorismate mutase" evidence="3">
    <location>
        <begin position="146"/>
        <end position="232"/>
    </location>
</feature>
<dbReference type="InterPro" id="IPR016181">
    <property type="entry name" value="Acyl_CoA_acyltransferase"/>
</dbReference>
<dbReference type="GO" id="GO:0004106">
    <property type="term" value="F:chorismate mutase activity"/>
    <property type="evidence" value="ECO:0007669"/>
    <property type="project" value="InterPro"/>
</dbReference>
<evidence type="ECO:0000259" key="3">
    <source>
        <dbReference type="PROSITE" id="PS51168"/>
    </source>
</evidence>
<dbReference type="Pfam" id="PF00583">
    <property type="entry name" value="Acetyltransf_1"/>
    <property type="match status" value="1"/>
</dbReference>
<dbReference type="InterPro" id="IPR036979">
    <property type="entry name" value="CM_dom_sf"/>
</dbReference>
<proteinExistence type="predicted"/>
<dbReference type="EMBL" id="CADCUK010000009">
    <property type="protein sequence ID" value="CAA9360575.1"/>
    <property type="molecule type" value="Genomic_DNA"/>
</dbReference>
<dbReference type="GO" id="GO:0016747">
    <property type="term" value="F:acyltransferase activity, transferring groups other than amino-acyl groups"/>
    <property type="evidence" value="ECO:0007669"/>
    <property type="project" value="InterPro"/>
</dbReference>
<dbReference type="GO" id="GO:0046417">
    <property type="term" value="P:chorismate metabolic process"/>
    <property type="evidence" value="ECO:0007669"/>
    <property type="project" value="InterPro"/>
</dbReference>
<name>A0A6J4MIP7_9ACTN</name>